<dbReference type="EMBL" id="QJKJ01009739">
    <property type="protein sequence ID" value="RDX75742.1"/>
    <property type="molecule type" value="Genomic_DNA"/>
</dbReference>
<sequence length="132" mass="15349">MFGDLATSSTFQFTTNKTKCLEVVDLFDIKQSKGETLKNYLARFNNSTVKAFQRGLRIGQFSDSFTLRKPLTMEEIRAWTEKHIEVEEDQADRLEVEKQLRIGDTRPAQKGENKYPTKPKDYPLMRPIMIVI</sequence>
<gene>
    <name evidence="2" type="ORF">CR513_44345</name>
</gene>
<dbReference type="AlphaFoldDB" id="A0A371FBT5"/>
<evidence type="ECO:0000313" key="3">
    <source>
        <dbReference type="Proteomes" id="UP000257109"/>
    </source>
</evidence>
<evidence type="ECO:0000256" key="1">
    <source>
        <dbReference type="SAM" id="MobiDB-lite"/>
    </source>
</evidence>
<protein>
    <recommendedName>
        <fullName evidence="4">Retrotransposon gag domain-containing protein</fullName>
    </recommendedName>
</protein>
<proteinExistence type="predicted"/>
<dbReference type="Proteomes" id="UP000257109">
    <property type="component" value="Unassembled WGS sequence"/>
</dbReference>
<reference evidence="2" key="1">
    <citation type="submission" date="2018-05" db="EMBL/GenBank/DDBJ databases">
        <title>Draft genome of Mucuna pruriens seed.</title>
        <authorList>
            <person name="Nnadi N.E."/>
            <person name="Vos R."/>
            <person name="Hasami M.H."/>
            <person name="Devisetty U.K."/>
            <person name="Aguiy J.C."/>
        </authorList>
    </citation>
    <scope>NUCLEOTIDE SEQUENCE [LARGE SCALE GENOMIC DNA]</scope>
    <source>
        <strain evidence="2">JCA_2017</strain>
    </source>
</reference>
<accession>A0A371FBT5</accession>
<dbReference type="OrthoDB" id="1425436at2759"/>
<comment type="caution">
    <text evidence="2">The sequence shown here is derived from an EMBL/GenBank/DDBJ whole genome shotgun (WGS) entry which is preliminary data.</text>
</comment>
<organism evidence="2 3">
    <name type="scientific">Mucuna pruriens</name>
    <name type="common">Velvet bean</name>
    <name type="synonym">Dolichos pruriens</name>
    <dbReference type="NCBI Taxonomy" id="157652"/>
    <lineage>
        <taxon>Eukaryota</taxon>
        <taxon>Viridiplantae</taxon>
        <taxon>Streptophyta</taxon>
        <taxon>Embryophyta</taxon>
        <taxon>Tracheophyta</taxon>
        <taxon>Spermatophyta</taxon>
        <taxon>Magnoliopsida</taxon>
        <taxon>eudicotyledons</taxon>
        <taxon>Gunneridae</taxon>
        <taxon>Pentapetalae</taxon>
        <taxon>rosids</taxon>
        <taxon>fabids</taxon>
        <taxon>Fabales</taxon>
        <taxon>Fabaceae</taxon>
        <taxon>Papilionoideae</taxon>
        <taxon>50 kb inversion clade</taxon>
        <taxon>NPAAA clade</taxon>
        <taxon>indigoferoid/millettioid clade</taxon>
        <taxon>Phaseoleae</taxon>
        <taxon>Mucuna</taxon>
    </lineage>
</organism>
<feature type="non-terminal residue" evidence="2">
    <location>
        <position position="1"/>
    </location>
</feature>
<evidence type="ECO:0008006" key="4">
    <source>
        <dbReference type="Google" id="ProtNLM"/>
    </source>
</evidence>
<keyword evidence="3" id="KW-1185">Reference proteome</keyword>
<feature type="region of interest" description="Disordered" evidence="1">
    <location>
        <begin position="97"/>
        <end position="119"/>
    </location>
</feature>
<name>A0A371FBT5_MUCPR</name>
<evidence type="ECO:0000313" key="2">
    <source>
        <dbReference type="EMBL" id="RDX75742.1"/>
    </source>
</evidence>